<accession>A0ABW7ACU5</accession>
<protein>
    <submittedName>
        <fullName evidence="1">Protealysin inhibitor emfourin</fullName>
    </submittedName>
</protein>
<reference evidence="1 2" key="1">
    <citation type="submission" date="2024-10" db="EMBL/GenBank/DDBJ databases">
        <authorList>
            <person name="Topkara A.R."/>
            <person name="Saygin H."/>
        </authorList>
    </citation>
    <scope>NUCLEOTIDE SEQUENCE [LARGE SCALE GENOMIC DNA]</scope>
    <source>
        <strain evidence="1 2">M3C6</strain>
    </source>
</reference>
<name>A0ABW7ACU5_9ACTN</name>
<dbReference type="RefSeq" id="WP_393164916.1">
    <property type="nucleotide sequence ID" value="NZ_JBICRM010000007.1"/>
</dbReference>
<sequence>MRVRIERTGGFAGIEETVAVYDTDDLSEQEAAKVYDALAAIEAATARGEASEVGADLMTYRITVGDGPGKVYTVSEEPSPRLAKPLAVLLRQPI</sequence>
<comment type="caution">
    <text evidence="1">The sequence shown here is derived from an EMBL/GenBank/DDBJ whole genome shotgun (WGS) entry which is preliminary data.</text>
</comment>
<keyword evidence="2" id="KW-1185">Reference proteome</keyword>
<dbReference type="Pfam" id="PF20242">
    <property type="entry name" value="Emfourin"/>
    <property type="match status" value="1"/>
</dbReference>
<dbReference type="EMBL" id="JBICRM010000007">
    <property type="protein sequence ID" value="MFG1704137.1"/>
    <property type="molecule type" value="Genomic_DNA"/>
</dbReference>
<proteinExistence type="predicted"/>
<gene>
    <name evidence="1" type="ORF">ACFLIM_13185</name>
</gene>
<evidence type="ECO:0000313" key="2">
    <source>
        <dbReference type="Proteomes" id="UP001603978"/>
    </source>
</evidence>
<dbReference type="InterPro" id="IPR049457">
    <property type="entry name" value="Emfourin"/>
</dbReference>
<organism evidence="1 2">
    <name type="scientific">Nonomuraea marmarensis</name>
    <dbReference type="NCBI Taxonomy" id="3351344"/>
    <lineage>
        <taxon>Bacteria</taxon>
        <taxon>Bacillati</taxon>
        <taxon>Actinomycetota</taxon>
        <taxon>Actinomycetes</taxon>
        <taxon>Streptosporangiales</taxon>
        <taxon>Streptosporangiaceae</taxon>
        <taxon>Nonomuraea</taxon>
    </lineage>
</organism>
<dbReference type="Proteomes" id="UP001603978">
    <property type="component" value="Unassembled WGS sequence"/>
</dbReference>
<evidence type="ECO:0000313" key="1">
    <source>
        <dbReference type="EMBL" id="MFG1704137.1"/>
    </source>
</evidence>